<organism evidence="2 3">
    <name type="scientific">Haematococcus lacustris</name>
    <name type="common">Green alga</name>
    <name type="synonym">Haematococcus pluvialis</name>
    <dbReference type="NCBI Taxonomy" id="44745"/>
    <lineage>
        <taxon>Eukaryota</taxon>
        <taxon>Viridiplantae</taxon>
        <taxon>Chlorophyta</taxon>
        <taxon>core chlorophytes</taxon>
        <taxon>Chlorophyceae</taxon>
        <taxon>CS clade</taxon>
        <taxon>Chlamydomonadales</taxon>
        <taxon>Haematococcaceae</taxon>
        <taxon>Haematococcus</taxon>
    </lineage>
</organism>
<gene>
    <name evidence="2" type="ORF">HaLaN_03245</name>
</gene>
<sequence length="163" mass="17931">MLGTLGPGSHLGAPRLARHQQCPNTRFSRRIACAQGSDRGEETLSTLDSLLGNYTSCKDTDPIFNLKQNYSKSVIGEARQAPENKAAAQLEPLVEWWKIRPKQNAPPRQSGMTSGSQGRFILNEVRHAMHIPVILPRQTKQATLPRRTKQATLPRQINGGVGG</sequence>
<reference evidence="2 3" key="1">
    <citation type="submission" date="2020-02" db="EMBL/GenBank/DDBJ databases">
        <title>Draft genome sequence of Haematococcus lacustris strain NIES-144.</title>
        <authorList>
            <person name="Morimoto D."/>
            <person name="Nakagawa S."/>
            <person name="Yoshida T."/>
            <person name="Sawayama S."/>
        </authorList>
    </citation>
    <scope>NUCLEOTIDE SEQUENCE [LARGE SCALE GENOMIC DNA]</scope>
    <source>
        <strain evidence="2 3">NIES-144</strain>
    </source>
</reference>
<feature type="region of interest" description="Disordered" evidence="1">
    <location>
        <begin position="1"/>
        <end position="21"/>
    </location>
</feature>
<dbReference type="EMBL" id="BLLF01000152">
    <property type="protein sequence ID" value="GFH08304.1"/>
    <property type="molecule type" value="Genomic_DNA"/>
</dbReference>
<name>A0A699YNC9_HAELA</name>
<feature type="region of interest" description="Disordered" evidence="1">
    <location>
        <begin position="139"/>
        <end position="163"/>
    </location>
</feature>
<accession>A0A699YNC9</accession>
<protein>
    <submittedName>
        <fullName evidence="2">Uncharacterized protein</fullName>
    </submittedName>
</protein>
<proteinExistence type="predicted"/>
<keyword evidence="3" id="KW-1185">Reference proteome</keyword>
<comment type="caution">
    <text evidence="2">The sequence shown here is derived from an EMBL/GenBank/DDBJ whole genome shotgun (WGS) entry which is preliminary data.</text>
</comment>
<dbReference type="AlphaFoldDB" id="A0A699YNC9"/>
<evidence type="ECO:0000313" key="3">
    <source>
        <dbReference type="Proteomes" id="UP000485058"/>
    </source>
</evidence>
<dbReference type="Proteomes" id="UP000485058">
    <property type="component" value="Unassembled WGS sequence"/>
</dbReference>
<evidence type="ECO:0000313" key="2">
    <source>
        <dbReference type="EMBL" id="GFH08304.1"/>
    </source>
</evidence>
<evidence type="ECO:0000256" key="1">
    <source>
        <dbReference type="SAM" id="MobiDB-lite"/>
    </source>
</evidence>